<dbReference type="SUPFAM" id="SSF141868">
    <property type="entry name" value="EAL domain-like"/>
    <property type="match status" value="1"/>
</dbReference>
<proteinExistence type="predicted"/>
<dbReference type="Gene3D" id="3.20.20.450">
    <property type="entry name" value="EAL domain"/>
    <property type="match status" value="1"/>
</dbReference>
<dbReference type="SMART" id="SM00267">
    <property type="entry name" value="GGDEF"/>
    <property type="match status" value="1"/>
</dbReference>
<dbReference type="CDD" id="cd01949">
    <property type="entry name" value="GGDEF"/>
    <property type="match status" value="1"/>
</dbReference>
<dbReference type="Gene3D" id="3.30.70.270">
    <property type="match status" value="1"/>
</dbReference>
<dbReference type="PROSITE" id="PS50883">
    <property type="entry name" value="EAL"/>
    <property type="match status" value="1"/>
</dbReference>
<dbReference type="InterPro" id="IPR035919">
    <property type="entry name" value="EAL_sf"/>
</dbReference>
<dbReference type="InterPro" id="IPR001633">
    <property type="entry name" value="EAL_dom"/>
</dbReference>
<name>A0A939J221_9HYPH</name>
<evidence type="ECO:0000313" key="4">
    <source>
        <dbReference type="EMBL" id="MBN9672746.1"/>
    </source>
</evidence>
<dbReference type="InterPro" id="IPR043128">
    <property type="entry name" value="Rev_trsase/Diguanyl_cyclase"/>
</dbReference>
<evidence type="ECO:0000313" key="5">
    <source>
        <dbReference type="Proteomes" id="UP000664096"/>
    </source>
</evidence>
<sequence>MQVSARLTGDRRRKSGPGDANSLTGFHTSLLEVLPHAAAYVVRDGRILFKNKRLNAVCAEAGVETVPHNLKSLLSSTSWNRFEPVLSAAFGGVPAQLSAPISLRSGAVLCENLICTSFVSLTGEHQAVLVQFDGPEAVENAASANNRTAANELPNDATESAGRLLEHFPDDVLVFERGQTLEDRARTLRDAIGGNCQIGMLIETLDAIGEELPQTLYIAENHGFEAADHLGGRQMCEIRLVSVPGADSGQNDAAATMAILRRNVDCPREVAENKRLAYQDPLTGLENRRAFTRSLKREMDRLATEKETGLAVFYIDLDEFKKVNDLGGHDAGDDMLLRVATCLRLCVGAFGTAARIGGDEFAGMVPVASEGMALDVAEQILDALGRIRLEVADRVFTISASIGIAYIDTCLPLSDFDASAILVLADRACLRGKRVGGRSVHLHTVQSKDCSPSCGVPAEVQDPGHFRGNELSLHVAPIVDLKKGSVCGSDVLLRLQADRPEGQTSHGWISAARRSGLIAQVDSWTLERVLDTAEDCGARTFLSVSVSAESARAPEIRDGLFNRLSANPLLASRLCLEIGERDYLREPATVESFFRFVSDLGCQTAIDDFAGHWPVLCRLTGMRVEWLKLEAGLTQQVVEEPAKAAILGGLVRAANELGIKVIAKHVETAEEAATLRDLNVEAALGCYFGAPEPWLWER</sequence>
<organism evidence="4 5">
    <name type="scientific">Roseibium aggregatum</name>
    <dbReference type="NCBI Taxonomy" id="187304"/>
    <lineage>
        <taxon>Bacteria</taxon>
        <taxon>Pseudomonadati</taxon>
        <taxon>Pseudomonadota</taxon>
        <taxon>Alphaproteobacteria</taxon>
        <taxon>Hyphomicrobiales</taxon>
        <taxon>Stappiaceae</taxon>
        <taxon>Roseibium</taxon>
    </lineage>
</organism>
<dbReference type="Pfam" id="PF00990">
    <property type="entry name" value="GGDEF"/>
    <property type="match status" value="1"/>
</dbReference>
<dbReference type="InterPro" id="IPR000160">
    <property type="entry name" value="GGDEF_dom"/>
</dbReference>
<dbReference type="AlphaFoldDB" id="A0A939J221"/>
<accession>A0A939J221</accession>
<comment type="caution">
    <text evidence="4">The sequence shown here is derived from an EMBL/GenBank/DDBJ whole genome shotgun (WGS) entry which is preliminary data.</text>
</comment>
<dbReference type="NCBIfam" id="TIGR00254">
    <property type="entry name" value="GGDEF"/>
    <property type="match status" value="1"/>
</dbReference>
<dbReference type="InterPro" id="IPR052155">
    <property type="entry name" value="Biofilm_reg_signaling"/>
</dbReference>
<reference evidence="4" key="1">
    <citation type="submission" date="2020-12" db="EMBL/GenBank/DDBJ databases">
        <title>Oil enriched cultivation method for isolating marine PHA-producing bacteria.</title>
        <authorList>
            <person name="Zheng W."/>
            <person name="Yu S."/>
            <person name="Huang Y."/>
        </authorList>
    </citation>
    <scope>NUCLEOTIDE SEQUENCE</scope>
    <source>
        <strain evidence="4">SY-2-12</strain>
    </source>
</reference>
<gene>
    <name evidence="4" type="ORF">JF539_20495</name>
</gene>
<dbReference type="PANTHER" id="PTHR44757">
    <property type="entry name" value="DIGUANYLATE CYCLASE DGCP"/>
    <property type="match status" value="1"/>
</dbReference>
<dbReference type="SMART" id="SM00052">
    <property type="entry name" value="EAL"/>
    <property type="match status" value="1"/>
</dbReference>
<feature type="region of interest" description="Disordered" evidence="1">
    <location>
        <begin position="1"/>
        <end position="21"/>
    </location>
</feature>
<feature type="domain" description="GGDEF" evidence="3">
    <location>
        <begin position="308"/>
        <end position="445"/>
    </location>
</feature>
<dbReference type="CDD" id="cd01948">
    <property type="entry name" value="EAL"/>
    <property type="match status" value="1"/>
</dbReference>
<dbReference type="Proteomes" id="UP000664096">
    <property type="component" value="Unassembled WGS sequence"/>
</dbReference>
<dbReference type="PROSITE" id="PS50887">
    <property type="entry name" value="GGDEF"/>
    <property type="match status" value="1"/>
</dbReference>
<dbReference type="EMBL" id="JAEKJZ010000005">
    <property type="protein sequence ID" value="MBN9672746.1"/>
    <property type="molecule type" value="Genomic_DNA"/>
</dbReference>
<dbReference type="PANTHER" id="PTHR44757:SF2">
    <property type="entry name" value="BIOFILM ARCHITECTURE MAINTENANCE PROTEIN MBAA"/>
    <property type="match status" value="1"/>
</dbReference>
<protein>
    <submittedName>
        <fullName evidence="4">EAL domain-containing protein</fullName>
    </submittedName>
</protein>
<dbReference type="Pfam" id="PF00563">
    <property type="entry name" value="EAL"/>
    <property type="match status" value="1"/>
</dbReference>
<feature type="domain" description="EAL" evidence="2">
    <location>
        <begin position="453"/>
        <end position="698"/>
    </location>
</feature>
<evidence type="ECO:0000256" key="1">
    <source>
        <dbReference type="SAM" id="MobiDB-lite"/>
    </source>
</evidence>
<dbReference type="InterPro" id="IPR029787">
    <property type="entry name" value="Nucleotide_cyclase"/>
</dbReference>
<evidence type="ECO:0000259" key="3">
    <source>
        <dbReference type="PROSITE" id="PS50887"/>
    </source>
</evidence>
<evidence type="ECO:0000259" key="2">
    <source>
        <dbReference type="PROSITE" id="PS50883"/>
    </source>
</evidence>
<dbReference type="SUPFAM" id="SSF55073">
    <property type="entry name" value="Nucleotide cyclase"/>
    <property type="match status" value="1"/>
</dbReference>